<accession>A0ABQ8G3K4</accession>
<keyword evidence="3" id="KW-1185">Reference proteome</keyword>
<organism evidence="2 3">
    <name type="scientific">Macrophomina phaseolina</name>
    <dbReference type="NCBI Taxonomy" id="35725"/>
    <lineage>
        <taxon>Eukaryota</taxon>
        <taxon>Fungi</taxon>
        <taxon>Dikarya</taxon>
        <taxon>Ascomycota</taxon>
        <taxon>Pezizomycotina</taxon>
        <taxon>Dothideomycetes</taxon>
        <taxon>Dothideomycetes incertae sedis</taxon>
        <taxon>Botryosphaeriales</taxon>
        <taxon>Botryosphaeriaceae</taxon>
        <taxon>Macrophomina</taxon>
    </lineage>
</organism>
<feature type="compositionally biased region" description="Basic residues" evidence="1">
    <location>
        <begin position="80"/>
        <end position="92"/>
    </location>
</feature>
<comment type="caution">
    <text evidence="2">The sequence shown here is derived from an EMBL/GenBank/DDBJ whole genome shotgun (WGS) entry which is preliminary data.</text>
</comment>
<feature type="region of interest" description="Disordered" evidence="1">
    <location>
        <begin position="80"/>
        <end position="155"/>
    </location>
</feature>
<feature type="compositionally biased region" description="Basic and acidic residues" evidence="1">
    <location>
        <begin position="1"/>
        <end position="25"/>
    </location>
</feature>
<evidence type="ECO:0000313" key="2">
    <source>
        <dbReference type="EMBL" id="KAH7043838.1"/>
    </source>
</evidence>
<name>A0ABQ8G3K4_9PEZI</name>
<evidence type="ECO:0000313" key="3">
    <source>
        <dbReference type="Proteomes" id="UP000774617"/>
    </source>
</evidence>
<evidence type="ECO:0000256" key="1">
    <source>
        <dbReference type="SAM" id="MobiDB-lite"/>
    </source>
</evidence>
<gene>
    <name evidence="2" type="ORF">B0J12DRAFT_192090</name>
</gene>
<protein>
    <submittedName>
        <fullName evidence="2">Uncharacterized protein</fullName>
    </submittedName>
</protein>
<dbReference type="EMBL" id="JAGTJR010000022">
    <property type="protein sequence ID" value="KAH7043838.1"/>
    <property type="molecule type" value="Genomic_DNA"/>
</dbReference>
<dbReference type="Proteomes" id="UP000774617">
    <property type="component" value="Unassembled WGS sequence"/>
</dbReference>
<sequence length="155" mass="17168">MRSWLSEDERGSTQIDKDIPRRSEVKWAAPPQLRHDEAGREIEHAGLRDWSTAKNSRPVTRRAIAFAYLLVVLVVCSRARPRGSQRHGHTSKCVRAEDGRRVRPAARRSAAQGSAEQQRPGQRRQGRPRSGQGASGIVTANLCSAGAAREEGARR</sequence>
<proteinExistence type="predicted"/>
<reference evidence="2 3" key="1">
    <citation type="journal article" date="2021" name="Nat. Commun.">
        <title>Genetic determinants of endophytism in the Arabidopsis root mycobiome.</title>
        <authorList>
            <person name="Mesny F."/>
            <person name="Miyauchi S."/>
            <person name="Thiergart T."/>
            <person name="Pickel B."/>
            <person name="Atanasova L."/>
            <person name="Karlsson M."/>
            <person name="Huettel B."/>
            <person name="Barry K.W."/>
            <person name="Haridas S."/>
            <person name="Chen C."/>
            <person name="Bauer D."/>
            <person name="Andreopoulos W."/>
            <person name="Pangilinan J."/>
            <person name="LaButti K."/>
            <person name="Riley R."/>
            <person name="Lipzen A."/>
            <person name="Clum A."/>
            <person name="Drula E."/>
            <person name="Henrissat B."/>
            <person name="Kohler A."/>
            <person name="Grigoriev I.V."/>
            <person name="Martin F.M."/>
            <person name="Hacquard S."/>
        </authorList>
    </citation>
    <scope>NUCLEOTIDE SEQUENCE [LARGE SCALE GENOMIC DNA]</scope>
    <source>
        <strain evidence="2 3">MPI-SDFR-AT-0080</strain>
    </source>
</reference>
<feature type="region of interest" description="Disordered" evidence="1">
    <location>
        <begin position="1"/>
        <end position="39"/>
    </location>
</feature>